<dbReference type="RefSeq" id="WP_185676093.1">
    <property type="nucleotide sequence ID" value="NZ_JACHVB010000035.1"/>
</dbReference>
<sequence length="360" mass="38234">MPTQIGIIGAGGMLQYHAAGFRAAGAEIVAIADLNEAAAKAAADKWGIPAAYGSPEAMLAACPGIEGVAVIVPNKFHAPLAIQMLEAGKHVFCEKPPALNAGEVGQMIAAADKAGKRLMFNFNNRARPESFALRGYIGDGTVGRINSAQAKWVRRTGIPGFGGWFTQRALSGGGPLIDLLHMIDLALYFMDFPEPAVVLARTFDDFINDKGFKGPWGIPDREGVVNDVEAAAHGMVTFKTGQVLTLQVSWAEMVKREEVSVTFQGTQAGGKIERLFGSDGIDATAIDTCELYVQEHGNAVNRSIVTSACEDMGRIRSAQNFVLAIEGKEEPINTPDQALKLMKIIDAVYASAASGKAVEL</sequence>
<keyword evidence="1" id="KW-0560">Oxidoreductase</keyword>
<evidence type="ECO:0000256" key="1">
    <source>
        <dbReference type="ARBA" id="ARBA00023002"/>
    </source>
</evidence>
<feature type="domain" description="Gfo/Idh/MocA-like oxidoreductase C-terminal" evidence="3">
    <location>
        <begin position="137"/>
        <end position="360"/>
    </location>
</feature>
<protein>
    <submittedName>
        <fullName evidence="4">Gfo/Idh/MocA family oxidoreductase</fullName>
    </submittedName>
</protein>
<organism evidence="4 5">
    <name type="scientific">Ruficoccus amylovorans</name>
    <dbReference type="NCBI Taxonomy" id="1804625"/>
    <lineage>
        <taxon>Bacteria</taxon>
        <taxon>Pseudomonadati</taxon>
        <taxon>Verrucomicrobiota</taxon>
        <taxon>Opitutia</taxon>
        <taxon>Puniceicoccales</taxon>
        <taxon>Cerasicoccaceae</taxon>
        <taxon>Ruficoccus</taxon>
    </lineage>
</organism>
<comment type="caution">
    <text evidence="4">The sequence shown here is derived from an EMBL/GenBank/DDBJ whole genome shotgun (WGS) entry which is preliminary data.</text>
</comment>
<dbReference type="SUPFAM" id="SSF55347">
    <property type="entry name" value="Glyceraldehyde-3-phosphate dehydrogenase-like, C-terminal domain"/>
    <property type="match status" value="1"/>
</dbReference>
<accession>A0A842HG05</accession>
<dbReference type="Pfam" id="PF02894">
    <property type="entry name" value="GFO_IDH_MocA_C"/>
    <property type="match status" value="1"/>
</dbReference>
<dbReference type="AlphaFoldDB" id="A0A842HG05"/>
<dbReference type="PANTHER" id="PTHR43818:SF11">
    <property type="entry name" value="BCDNA.GH03377"/>
    <property type="match status" value="1"/>
</dbReference>
<reference evidence="4 5" key="1">
    <citation type="submission" date="2020-07" db="EMBL/GenBank/DDBJ databases">
        <authorList>
            <person name="Feng X."/>
        </authorList>
    </citation>
    <scope>NUCLEOTIDE SEQUENCE [LARGE SCALE GENOMIC DNA]</scope>
    <source>
        <strain evidence="4 5">JCM31066</strain>
    </source>
</reference>
<dbReference type="Pfam" id="PF01408">
    <property type="entry name" value="GFO_IDH_MocA"/>
    <property type="match status" value="1"/>
</dbReference>
<evidence type="ECO:0000259" key="2">
    <source>
        <dbReference type="Pfam" id="PF01408"/>
    </source>
</evidence>
<dbReference type="GO" id="GO:0016491">
    <property type="term" value="F:oxidoreductase activity"/>
    <property type="evidence" value="ECO:0007669"/>
    <property type="project" value="UniProtKB-KW"/>
</dbReference>
<keyword evidence="5" id="KW-1185">Reference proteome</keyword>
<evidence type="ECO:0000313" key="4">
    <source>
        <dbReference type="EMBL" id="MBC2595130.1"/>
    </source>
</evidence>
<dbReference type="EMBL" id="JACHVB010000035">
    <property type="protein sequence ID" value="MBC2595130.1"/>
    <property type="molecule type" value="Genomic_DNA"/>
</dbReference>
<gene>
    <name evidence="4" type="ORF">H5P28_12755</name>
</gene>
<evidence type="ECO:0000259" key="3">
    <source>
        <dbReference type="Pfam" id="PF02894"/>
    </source>
</evidence>
<dbReference type="Gene3D" id="3.30.360.10">
    <property type="entry name" value="Dihydrodipicolinate Reductase, domain 2"/>
    <property type="match status" value="1"/>
</dbReference>
<dbReference type="Proteomes" id="UP000546464">
    <property type="component" value="Unassembled WGS sequence"/>
</dbReference>
<dbReference type="InterPro" id="IPR036291">
    <property type="entry name" value="NAD(P)-bd_dom_sf"/>
</dbReference>
<proteinExistence type="predicted"/>
<dbReference type="GO" id="GO:0000166">
    <property type="term" value="F:nucleotide binding"/>
    <property type="evidence" value="ECO:0007669"/>
    <property type="project" value="InterPro"/>
</dbReference>
<feature type="domain" description="Gfo/Idh/MocA-like oxidoreductase N-terminal" evidence="2">
    <location>
        <begin position="4"/>
        <end position="122"/>
    </location>
</feature>
<name>A0A842HG05_9BACT</name>
<dbReference type="InterPro" id="IPR000683">
    <property type="entry name" value="Gfo/Idh/MocA-like_OxRdtase_N"/>
</dbReference>
<dbReference type="InterPro" id="IPR050463">
    <property type="entry name" value="Gfo/Idh/MocA_oxidrdct_glycsds"/>
</dbReference>
<dbReference type="SUPFAM" id="SSF51735">
    <property type="entry name" value="NAD(P)-binding Rossmann-fold domains"/>
    <property type="match status" value="1"/>
</dbReference>
<dbReference type="Gene3D" id="3.40.50.720">
    <property type="entry name" value="NAD(P)-binding Rossmann-like Domain"/>
    <property type="match status" value="1"/>
</dbReference>
<dbReference type="PANTHER" id="PTHR43818">
    <property type="entry name" value="BCDNA.GH03377"/>
    <property type="match status" value="1"/>
</dbReference>
<evidence type="ECO:0000313" key="5">
    <source>
        <dbReference type="Proteomes" id="UP000546464"/>
    </source>
</evidence>
<dbReference type="InterPro" id="IPR004104">
    <property type="entry name" value="Gfo/Idh/MocA-like_OxRdtase_C"/>
</dbReference>